<protein>
    <recommendedName>
        <fullName evidence="2">VWFA domain-containing protein</fullName>
    </recommendedName>
</protein>
<dbReference type="Gene3D" id="3.40.50.410">
    <property type="entry name" value="von Willebrand factor, type A domain"/>
    <property type="match status" value="1"/>
</dbReference>
<dbReference type="InterPro" id="IPR002035">
    <property type="entry name" value="VWF_A"/>
</dbReference>
<evidence type="ECO:0000313" key="4">
    <source>
        <dbReference type="Proteomes" id="UP000298061"/>
    </source>
</evidence>
<keyword evidence="4" id="KW-1185">Reference proteome</keyword>
<dbReference type="STRING" id="135208.A0A4Y9ZIQ2"/>
<evidence type="ECO:0000256" key="1">
    <source>
        <dbReference type="SAM" id="MobiDB-lite"/>
    </source>
</evidence>
<accession>A0A4Y9ZIQ2</accession>
<evidence type="ECO:0000313" key="3">
    <source>
        <dbReference type="EMBL" id="TFY74324.1"/>
    </source>
</evidence>
<reference evidence="3 4" key="1">
    <citation type="submission" date="2019-02" db="EMBL/GenBank/DDBJ databases">
        <title>Genome sequencing of the rare red list fungi Hericium alpestre (H. flagellum).</title>
        <authorList>
            <person name="Buettner E."/>
            <person name="Kellner H."/>
        </authorList>
    </citation>
    <scope>NUCLEOTIDE SEQUENCE [LARGE SCALE GENOMIC DNA]</scope>
    <source>
        <strain evidence="3 4">DSM 108284</strain>
    </source>
</reference>
<dbReference type="InterPro" id="IPR036465">
    <property type="entry name" value="vWFA_dom_sf"/>
</dbReference>
<feature type="domain" description="VWFA" evidence="2">
    <location>
        <begin position="227"/>
        <end position="354"/>
    </location>
</feature>
<dbReference type="Proteomes" id="UP000298061">
    <property type="component" value="Unassembled WGS sequence"/>
</dbReference>
<dbReference type="SUPFAM" id="SSF53300">
    <property type="entry name" value="vWA-like"/>
    <property type="match status" value="1"/>
</dbReference>
<dbReference type="EMBL" id="SFCI01002151">
    <property type="protein sequence ID" value="TFY74324.1"/>
    <property type="molecule type" value="Genomic_DNA"/>
</dbReference>
<feature type="region of interest" description="Disordered" evidence="1">
    <location>
        <begin position="1"/>
        <end position="25"/>
    </location>
</feature>
<name>A0A4Y9ZIQ2_9AGAM</name>
<comment type="caution">
    <text evidence="3">The sequence shown here is derived from an EMBL/GenBank/DDBJ whole genome shotgun (WGS) entry which is preliminary data.</text>
</comment>
<sequence length="432" mass="46843">MLTHSTGHPQQEHETRHGSMSQTRWAIDGPDGTALELEGHKFSAGDEGAPMMCNLVCLSLGRHVHFDYCRAENAARCVGADVKHMLVRMAPSPEKAKDCITHKLYWQRMGAQLVSSCATCYRSADFLFGKSGFKDPYSRDDQANFAKWCVMIIIPYATGGHLITKPLGPEHNATATAPAQPSYCVLPMFHQPRAANAAVTGLGYISNDGHQFACRNPVVMQQAFHVSGSMSYQDRLPLPNAPATNTIAQYSNNRLGAVYSALYSFWSARHTATAGQQAGVARQDAYSVVMFDSSTSIATASNFISAPDELLATVLPYRAHGGTNFTAALDVARGLMEQHWNTQRTPVLIFLSDGICTVADETVQGICRSAVRLGKPLSLHAVSFGEDSTSSSLRRMAQIAREIQNNAPQDPLLPAAATVASSYSEALDTRRS</sequence>
<organism evidence="3 4">
    <name type="scientific">Hericium alpestre</name>
    <dbReference type="NCBI Taxonomy" id="135208"/>
    <lineage>
        <taxon>Eukaryota</taxon>
        <taxon>Fungi</taxon>
        <taxon>Dikarya</taxon>
        <taxon>Basidiomycota</taxon>
        <taxon>Agaricomycotina</taxon>
        <taxon>Agaricomycetes</taxon>
        <taxon>Russulales</taxon>
        <taxon>Hericiaceae</taxon>
        <taxon>Hericium</taxon>
    </lineage>
</organism>
<proteinExistence type="predicted"/>
<dbReference type="OrthoDB" id="2343366at2759"/>
<evidence type="ECO:0000259" key="2">
    <source>
        <dbReference type="Pfam" id="PF13519"/>
    </source>
</evidence>
<gene>
    <name evidence="3" type="ORF">EWM64_g9688</name>
</gene>
<dbReference type="AlphaFoldDB" id="A0A4Y9ZIQ2"/>
<dbReference type="CDD" id="cd00198">
    <property type="entry name" value="vWFA"/>
    <property type="match status" value="1"/>
</dbReference>
<dbReference type="Pfam" id="PF13519">
    <property type="entry name" value="VWA_2"/>
    <property type="match status" value="1"/>
</dbReference>